<feature type="transmembrane region" description="Helical" evidence="1">
    <location>
        <begin position="12"/>
        <end position="35"/>
    </location>
</feature>
<dbReference type="AlphaFoldDB" id="A0A7Y9GQ05"/>
<comment type="caution">
    <text evidence="2">The sequence shown here is derived from an EMBL/GenBank/DDBJ whole genome shotgun (WGS) entry which is preliminary data.</text>
</comment>
<feature type="transmembrane region" description="Helical" evidence="1">
    <location>
        <begin position="74"/>
        <end position="95"/>
    </location>
</feature>
<dbReference type="RefSeq" id="WP_179490524.1">
    <property type="nucleotide sequence ID" value="NZ_JACCBV010000001.1"/>
</dbReference>
<dbReference type="EMBL" id="JACCBV010000001">
    <property type="protein sequence ID" value="NYE20506.1"/>
    <property type="molecule type" value="Genomic_DNA"/>
</dbReference>
<gene>
    <name evidence="2" type="ORF">BJ991_002534</name>
</gene>
<keyword evidence="2" id="KW-0282">Flagellum</keyword>
<keyword evidence="1" id="KW-0472">Membrane</keyword>
<name>A0A7Y9GQ05_9MICO</name>
<organism evidence="2 3">
    <name type="scientific">Microbacterium immunditiarum</name>
    <dbReference type="NCBI Taxonomy" id="337480"/>
    <lineage>
        <taxon>Bacteria</taxon>
        <taxon>Bacillati</taxon>
        <taxon>Actinomycetota</taxon>
        <taxon>Actinomycetes</taxon>
        <taxon>Micrococcales</taxon>
        <taxon>Microbacteriaceae</taxon>
        <taxon>Microbacterium</taxon>
    </lineage>
</organism>
<keyword evidence="1" id="KW-0812">Transmembrane</keyword>
<sequence>MIGGIDVTSEVAQISAALIAAVAAIVAAIVTAIIAPRIRRDTQATRAQVENDHPRNLREELDERHHETRGWFRTLYRIVGGLAVAVAGVIGAVTLNHTRLVRVETHLKGHRR</sequence>
<evidence type="ECO:0000256" key="1">
    <source>
        <dbReference type="SAM" id="Phobius"/>
    </source>
</evidence>
<accession>A0A7Y9GQ05</accession>
<keyword evidence="1" id="KW-1133">Transmembrane helix</keyword>
<keyword evidence="3" id="KW-1185">Reference proteome</keyword>
<dbReference type="Proteomes" id="UP000576969">
    <property type="component" value="Unassembled WGS sequence"/>
</dbReference>
<proteinExistence type="predicted"/>
<reference evidence="2 3" key="1">
    <citation type="submission" date="2020-07" db="EMBL/GenBank/DDBJ databases">
        <title>Sequencing the genomes of 1000 actinobacteria strains.</title>
        <authorList>
            <person name="Klenk H.-P."/>
        </authorList>
    </citation>
    <scope>NUCLEOTIDE SEQUENCE [LARGE SCALE GENOMIC DNA]</scope>
    <source>
        <strain evidence="2 3">DSM 24662</strain>
    </source>
</reference>
<keyword evidence="2" id="KW-0966">Cell projection</keyword>
<evidence type="ECO:0000313" key="3">
    <source>
        <dbReference type="Proteomes" id="UP000576969"/>
    </source>
</evidence>
<protein>
    <submittedName>
        <fullName evidence="2">Flagellar biosynthesis/type III secretory pathway M-ring protein FliF/YscJ</fullName>
    </submittedName>
</protein>
<evidence type="ECO:0000313" key="2">
    <source>
        <dbReference type="EMBL" id="NYE20506.1"/>
    </source>
</evidence>
<keyword evidence="2" id="KW-0969">Cilium</keyword>